<gene>
    <name evidence="12" type="ORF">MNBD_GAMMA02-1491</name>
</gene>
<dbReference type="EMBL" id="UOFA01000018">
    <property type="protein sequence ID" value="VAW43714.1"/>
    <property type="molecule type" value="Genomic_DNA"/>
</dbReference>
<dbReference type="UniPathway" id="UPA00193"/>
<evidence type="ECO:0000256" key="7">
    <source>
        <dbReference type="ARBA" id="ARBA00023002"/>
    </source>
</evidence>
<evidence type="ECO:0000313" key="12">
    <source>
        <dbReference type="EMBL" id="VAW43714.1"/>
    </source>
</evidence>
<evidence type="ECO:0000256" key="6">
    <source>
        <dbReference type="ARBA" id="ARBA00022827"/>
    </source>
</evidence>
<evidence type="ECO:0000256" key="1">
    <source>
        <dbReference type="ARBA" id="ARBA00001974"/>
    </source>
</evidence>
<comment type="similarity">
    <text evidence="3">Belongs to the methylenetetrahydrofolate reductase family.</text>
</comment>
<keyword evidence="6" id="KW-0274">FAD</keyword>
<name>A0A3B0WJJ2_9ZZZZ</name>
<keyword evidence="8" id="KW-0520">NAD</keyword>
<dbReference type="GO" id="GO:0071949">
    <property type="term" value="F:FAD binding"/>
    <property type="evidence" value="ECO:0007669"/>
    <property type="project" value="TreeGrafter"/>
</dbReference>
<comment type="pathway">
    <text evidence="2">One-carbon metabolism; tetrahydrofolate interconversion.</text>
</comment>
<dbReference type="GO" id="GO:0005829">
    <property type="term" value="C:cytosol"/>
    <property type="evidence" value="ECO:0007669"/>
    <property type="project" value="InterPro"/>
</dbReference>
<dbReference type="PANTHER" id="PTHR45754">
    <property type="entry name" value="METHYLENETETRAHYDROFOLATE REDUCTASE"/>
    <property type="match status" value="1"/>
</dbReference>
<evidence type="ECO:0000256" key="3">
    <source>
        <dbReference type="ARBA" id="ARBA00006743"/>
    </source>
</evidence>
<dbReference type="SUPFAM" id="SSF51730">
    <property type="entry name" value="FAD-linked oxidoreductase"/>
    <property type="match status" value="1"/>
</dbReference>
<dbReference type="CDD" id="cd00537">
    <property type="entry name" value="MTHFR"/>
    <property type="match status" value="1"/>
</dbReference>
<evidence type="ECO:0000256" key="5">
    <source>
        <dbReference type="ARBA" id="ARBA00022630"/>
    </source>
</evidence>
<comment type="pathway">
    <text evidence="10">Amino-acid biosynthesis; L-methionine biosynthesis via de novo pathway.</text>
</comment>
<dbReference type="EC" id="1.5.1.54" evidence="11"/>
<keyword evidence="5" id="KW-0285">Flavoprotein</keyword>
<keyword evidence="7 12" id="KW-0560">Oxidoreductase</keyword>
<dbReference type="Pfam" id="PF02219">
    <property type="entry name" value="MTHFR"/>
    <property type="match status" value="1"/>
</dbReference>
<comment type="cofactor">
    <cofactor evidence="1">
        <name>FAD</name>
        <dbReference type="ChEBI" id="CHEBI:57692"/>
    </cofactor>
</comment>
<accession>A0A3B0WJJ2</accession>
<dbReference type="NCBIfam" id="TIGR00676">
    <property type="entry name" value="fadh2"/>
    <property type="match status" value="1"/>
</dbReference>
<dbReference type="GO" id="GO:0009086">
    <property type="term" value="P:methionine biosynthetic process"/>
    <property type="evidence" value="ECO:0007669"/>
    <property type="project" value="UniProtKB-KW"/>
</dbReference>
<dbReference type="Gene3D" id="3.20.20.220">
    <property type="match status" value="1"/>
</dbReference>
<keyword evidence="9" id="KW-0486">Methionine biosynthesis</keyword>
<protein>
    <recommendedName>
        <fullName evidence="11">methylenetetrahydrofolate reductase (NADH)</fullName>
        <ecNumber evidence="11">1.5.1.54</ecNumber>
    </recommendedName>
</protein>
<evidence type="ECO:0000256" key="9">
    <source>
        <dbReference type="ARBA" id="ARBA00023167"/>
    </source>
</evidence>
<evidence type="ECO:0000256" key="2">
    <source>
        <dbReference type="ARBA" id="ARBA00004777"/>
    </source>
</evidence>
<dbReference type="GO" id="GO:0106312">
    <property type="term" value="F:methylenetetrahydrofolate reductase (NADH) activity"/>
    <property type="evidence" value="ECO:0007669"/>
    <property type="project" value="UniProtKB-EC"/>
</dbReference>
<dbReference type="GO" id="GO:0035999">
    <property type="term" value="P:tetrahydrofolate interconversion"/>
    <property type="evidence" value="ECO:0007669"/>
    <property type="project" value="UniProtKB-UniPathway"/>
</dbReference>
<dbReference type="InterPro" id="IPR003171">
    <property type="entry name" value="Mehydrof_redctse-like"/>
</dbReference>
<reference evidence="12" key="1">
    <citation type="submission" date="2018-06" db="EMBL/GenBank/DDBJ databases">
        <authorList>
            <person name="Zhirakovskaya E."/>
        </authorList>
    </citation>
    <scope>NUCLEOTIDE SEQUENCE</scope>
</reference>
<keyword evidence="4" id="KW-0028">Amino-acid biosynthesis</keyword>
<dbReference type="PANTHER" id="PTHR45754:SF3">
    <property type="entry name" value="METHYLENETETRAHYDROFOLATE REDUCTASE (NADPH)"/>
    <property type="match status" value="1"/>
</dbReference>
<organism evidence="12">
    <name type="scientific">hydrothermal vent metagenome</name>
    <dbReference type="NCBI Taxonomy" id="652676"/>
    <lineage>
        <taxon>unclassified sequences</taxon>
        <taxon>metagenomes</taxon>
        <taxon>ecological metagenomes</taxon>
    </lineage>
</organism>
<dbReference type="InterPro" id="IPR029041">
    <property type="entry name" value="FAD-linked_oxidoreductase-like"/>
</dbReference>
<evidence type="ECO:0000256" key="4">
    <source>
        <dbReference type="ARBA" id="ARBA00022605"/>
    </source>
</evidence>
<evidence type="ECO:0000256" key="10">
    <source>
        <dbReference type="ARBA" id="ARBA00034478"/>
    </source>
</evidence>
<evidence type="ECO:0000256" key="8">
    <source>
        <dbReference type="ARBA" id="ARBA00023027"/>
    </source>
</evidence>
<proteinExistence type="inferred from homology"/>
<dbReference type="InterPro" id="IPR004620">
    <property type="entry name" value="MTHF_reductase_bac"/>
</dbReference>
<sequence>MNNNKHFGLSFEFFPPKTEEQKAVLLDTQAKLRKLNPDFFSVTFGAGGSTITATAETVLELKTHETPKVIPHLSCMGGTPQEIQDLLQKYIDNGITDILALRGDVPSGMGSVGYFRYANELIEFIHEKHPNTFDITVGCYPEIHPETESFESEIKYFKQKVDAGVNRAITQFFFNPDAYFNYVDHCEKAGIDISITPGIMPITNFSNIKRFCGFCGTDMPRWLQYKLQSYGDDRKSIQQFGTEFTIKLCQQLLDQGVPGIHFYTLNRAKATLDVVKALGNARIPI</sequence>
<evidence type="ECO:0000256" key="11">
    <source>
        <dbReference type="ARBA" id="ARBA00034529"/>
    </source>
</evidence>
<dbReference type="AlphaFoldDB" id="A0A3B0WJJ2"/>